<keyword evidence="2" id="KW-1185">Reference proteome</keyword>
<dbReference type="AlphaFoldDB" id="W6TYY1"/>
<dbReference type="KEGG" id="egl:EGR_11168"/>
<dbReference type="CTD" id="36346881"/>
<name>W6TYY1_ECHGR</name>
<sequence>MYPDLLFEGISLCPTTLLARFEQPECKLNKSIRQDEALLYHAASLAVTEANDGVNVVQHSDPINEF</sequence>
<dbReference type="EMBL" id="APAU02000439">
    <property type="protein sequence ID" value="EUB53975.1"/>
    <property type="molecule type" value="Genomic_DNA"/>
</dbReference>
<organism evidence="1 2">
    <name type="scientific">Echinococcus granulosus</name>
    <name type="common">Hydatid tapeworm</name>
    <dbReference type="NCBI Taxonomy" id="6210"/>
    <lineage>
        <taxon>Eukaryota</taxon>
        <taxon>Metazoa</taxon>
        <taxon>Spiralia</taxon>
        <taxon>Lophotrochozoa</taxon>
        <taxon>Platyhelminthes</taxon>
        <taxon>Cestoda</taxon>
        <taxon>Eucestoda</taxon>
        <taxon>Cyclophyllidea</taxon>
        <taxon>Taeniidae</taxon>
        <taxon>Echinococcus</taxon>
        <taxon>Echinococcus granulosus group</taxon>
    </lineage>
</organism>
<reference evidence="1 2" key="1">
    <citation type="journal article" date="2013" name="Nat. Genet.">
        <title>The genome of the hydatid tapeworm Echinococcus granulosus.</title>
        <authorList>
            <person name="Zheng H."/>
            <person name="Zhang W."/>
            <person name="Zhang L."/>
            <person name="Zhang Z."/>
            <person name="Li J."/>
            <person name="Lu G."/>
            <person name="Zhu Y."/>
            <person name="Wang Y."/>
            <person name="Huang Y."/>
            <person name="Liu J."/>
            <person name="Kang H."/>
            <person name="Chen J."/>
            <person name="Wang L."/>
            <person name="Chen A."/>
            <person name="Yu S."/>
            <person name="Gao Z."/>
            <person name="Jin L."/>
            <person name="Gu W."/>
            <person name="Wang Z."/>
            <person name="Zhao L."/>
            <person name="Shi B."/>
            <person name="Wen H."/>
            <person name="Lin R."/>
            <person name="Jones M.K."/>
            <person name="Brejova B."/>
            <person name="Vinar T."/>
            <person name="Zhao G."/>
            <person name="McManus D.P."/>
            <person name="Chen Z."/>
            <person name="Zhou Y."/>
            <person name="Wang S."/>
        </authorList>
    </citation>
    <scope>NUCLEOTIDE SEQUENCE [LARGE SCALE GENOMIC DNA]</scope>
</reference>
<protein>
    <submittedName>
        <fullName evidence="1">Uncharacterized protein</fullName>
    </submittedName>
</protein>
<dbReference type="GeneID" id="36346881"/>
<gene>
    <name evidence="1" type="ORF">EGR_11168</name>
</gene>
<evidence type="ECO:0000313" key="1">
    <source>
        <dbReference type="EMBL" id="EUB53975.1"/>
    </source>
</evidence>
<proteinExistence type="predicted"/>
<comment type="caution">
    <text evidence="1">The sequence shown here is derived from an EMBL/GenBank/DDBJ whole genome shotgun (WGS) entry which is preliminary data.</text>
</comment>
<dbReference type="Proteomes" id="UP000019149">
    <property type="component" value="Unassembled WGS sequence"/>
</dbReference>
<evidence type="ECO:0000313" key="2">
    <source>
        <dbReference type="Proteomes" id="UP000019149"/>
    </source>
</evidence>
<dbReference type="RefSeq" id="XP_024345171.1">
    <property type="nucleotide sequence ID" value="XM_024500415.1"/>
</dbReference>
<accession>W6TYY1</accession>